<gene>
    <name evidence="7" type="ORF">HHL14_14815</name>
</gene>
<dbReference type="InterPro" id="IPR004837">
    <property type="entry name" value="NaCa_Exmemb"/>
</dbReference>
<feature type="transmembrane region" description="Helical" evidence="5">
    <location>
        <begin position="314"/>
        <end position="332"/>
    </location>
</feature>
<dbReference type="Pfam" id="PF01699">
    <property type="entry name" value="Na_Ca_ex"/>
    <property type="match status" value="2"/>
</dbReference>
<dbReference type="InterPro" id="IPR004481">
    <property type="entry name" value="K/Na/Ca-exchanger"/>
</dbReference>
<dbReference type="EMBL" id="JABBFZ010000007">
    <property type="protein sequence ID" value="NML32104.1"/>
    <property type="molecule type" value="Genomic_DNA"/>
</dbReference>
<keyword evidence="2 5" id="KW-0812">Transmembrane</keyword>
<dbReference type="PANTHER" id="PTHR10846:SF8">
    <property type="entry name" value="INNER MEMBRANE PROTEIN YRBG"/>
    <property type="match status" value="1"/>
</dbReference>
<comment type="caution">
    <text evidence="7">The sequence shown here is derived from an EMBL/GenBank/DDBJ whole genome shotgun (WGS) entry which is preliminary data.</text>
</comment>
<dbReference type="GO" id="GO:0005886">
    <property type="term" value="C:plasma membrane"/>
    <property type="evidence" value="ECO:0007669"/>
    <property type="project" value="TreeGrafter"/>
</dbReference>
<feature type="transmembrane region" description="Helical" evidence="5">
    <location>
        <begin position="260"/>
        <end position="283"/>
    </location>
</feature>
<feature type="transmembrane region" description="Helical" evidence="5">
    <location>
        <begin position="74"/>
        <end position="99"/>
    </location>
</feature>
<evidence type="ECO:0000259" key="6">
    <source>
        <dbReference type="Pfam" id="PF01699"/>
    </source>
</evidence>
<protein>
    <submittedName>
        <fullName evidence="7">Sodium:calcium antiporter</fullName>
    </submittedName>
</protein>
<organism evidence="7 8">
    <name type="scientific">Paraburkholderia antibiotica</name>
    <dbReference type="NCBI Taxonomy" id="2728839"/>
    <lineage>
        <taxon>Bacteria</taxon>
        <taxon>Pseudomonadati</taxon>
        <taxon>Pseudomonadota</taxon>
        <taxon>Betaproteobacteria</taxon>
        <taxon>Burkholderiales</taxon>
        <taxon>Burkholderiaceae</taxon>
        <taxon>Paraburkholderia</taxon>
    </lineage>
</organism>
<evidence type="ECO:0000256" key="5">
    <source>
        <dbReference type="SAM" id="Phobius"/>
    </source>
</evidence>
<reference evidence="7 8" key="1">
    <citation type="submission" date="2020-04" db="EMBL/GenBank/DDBJ databases">
        <title>Paraburkholderia sp. G-4-1-8 isolated from soil.</title>
        <authorList>
            <person name="Dahal R.H."/>
        </authorList>
    </citation>
    <scope>NUCLEOTIDE SEQUENCE [LARGE SCALE GENOMIC DNA]</scope>
    <source>
        <strain evidence="7 8">G-4-1-8</strain>
    </source>
</reference>
<evidence type="ECO:0000256" key="3">
    <source>
        <dbReference type="ARBA" id="ARBA00022989"/>
    </source>
</evidence>
<dbReference type="PANTHER" id="PTHR10846">
    <property type="entry name" value="SODIUM/POTASSIUM/CALCIUM EXCHANGER"/>
    <property type="match status" value="1"/>
</dbReference>
<dbReference type="Proteomes" id="UP000583127">
    <property type="component" value="Unassembled WGS sequence"/>
</dbReference>
<dbReference type="Gene3D" id="1.20.1420.30">
    <property type="entry name" value="NCX, central ion-binding region"/>
    <property type="match status" value="1"/>
</dbReference>
<comment type="subcellular location">
    <subcellularLocation>
        <location evidence="1">Membrane</location>
        <topology evidence="1">Multi-pass membrane protein</topology>
    </subcellularLocation>
</comment>
<dbReference type="GO" id="GO:0008273">
    <property type="term" value="F:calcium, potassium:sodium antiporter activity"/>
    <property type="evidence" value="ECO:0007669"/>
    <property type="project" value="TreeGrafter"/>
</dbReference>
<dbReference type="RefSeq" id="WP_169498366.1">
    <property type="nucleotide sequence ID" value="NZ_JABBFZ010000007.1"/>
</dbReference>
<evidence type="ECO:0000256" key="2">
    <source>
        <dbReference type="ARBA" id="ARBA00022692"/>
    </source>
</evidence>
<feature type="transmembrane region" description="Helical" evidence="5">
    <location>
        <begin position="141"/>
        <end position="160"/>
    </location>
</feature>
<dbReference type="GO" id="GO:0006874">
    <property type="term" value="P:intracellular calcium ion homeostasis"/>
    <property type="evidence" value="ECO:0007669"/>
    <property type="project" value="TreeGrafter"/>
</dbReference>
<feature type="domain" description="Sodium/calcium exchanger membrane region" evidence="6">
    <location>
        <begin position="6"/>
        <end position="162"/>
    </location>
</feature>
<feature type="transmembrane region" description="Helical" evidence="5">
    <location>
        <begin position="38"/>
        <end position="62"/>
    </location>
</feature>
<evidence type="ECO:0000256" key="1">
    <source>
        <dbReference type="ARBA" id="ARBA00004141"/>
    </source>
</evidence>
<feature type="transmembrane region" description="Helical" evidence="5">
    <location>
        <begin position="289"/>
        <end position="307"/>
    </location>
</feature>
<proteinExistence type="predicted"/>
<accession>A0A7X9X6R4</accession>
<dbReference type="InterPro" id="IPR044880">
    <property type="entry name" value="NCX_ion-bd_dom_sf"/>
</dbReference>
<keyword evidence="3 5" id="KW-1133">Transmembrane helix</keyword>
<feature type="transmembrane region" description="Helical" evidence="5">
    <location>
        <begin position="119"/>
        <end position="135"/>
    </location>
</feature>
<sequence>MTGLFVELAIMLVVILVAAELFTNALEHLGERLKISEGVTGSLFAAVGTALPETLVPLLAIMGSRAGNTVNQEIGVGAILGAPLMLSTLSTFLMTLAILRMRGLKGSIAPERTGFTRDLNYFLCAFVLAAVAMYVPHEQMIVRALFSIALVGVYVTYVVMTFRASTGLVDAGHGTEAPGKMLLSRLGVPTNLATIALQLVAAVALLIWGAEGFIHGVRGVSEALRISPLLLSLLIIPIATELPEKVNSILWVRRGKDTLAFGNITGAMVFQGTLLPAIGILLTPWTPRVEVVTGVVITLAAAAWLRINARARGVPVWALLMCGVLYVTYLAITLSR</sequence>
<evidence type="ECO:0000256" key="4">
    <source>
        <dbReference type="ARBA" id="ARBA00023136"/>
    </source>
</evidence>
<dbReference type="GO" id="GO:0005262">
    <property type="term" value="F:calcium channel activity"/>
    <property type="evidence" value="ECO:0007669"/>
    <property type="project" value="TreeGrafter"/>
</dbReference>
<keyword evidence="8" id="KW-1185">Reference proteome</keyword>
<feature type="domain" description="Sodium/calcium exchanger membrane region" evidence="6">
    <location>
        <begin position="196"/>
        <end position="333"/>
    </location>
</feature>
<keyword evidence="4 5" id="KW-0472">Membrane</keyword>
<feature type="transmembrane region" description="Helical" evidence="5">
    <location>
        <begin position="6"/>
        <end position="26"/>
    </location>
</feature>
<evidence type="ECO:0000313" key="7">
    <source>
        <dbReference type="EMBL" id="NML32104.1"/>
    </source>
</evidence>
<name>A0A7X9X6R4_9BURK</name>
<evidence type="ECO:0000313" key="8">
    <source>
        <dbReference type="Proteomes" id="UP000583127"/>
    </source>
</evidence>
<dbReference type="AlphaFoldDB" id="A0A7X9X6R4"/>
<feature type="transmembrane region" description="Helical" evidence="5">
    <location>
        <begin position="190"/>
        <end position="210"/>
    </location>
</feature>